<dbReference type="GeneID" id="19328468"/>
<dbReference type="RefSeq" id="XP_007918404.1">
    <property type="nucleotide sequence ID" value="XM_007920213.1"/>
</dbReference>
<dbReference type="EMBL" id="KB933309">
    <property type="protein sequence ID" value="EON96885.1"/>
    <property type="molecule type" value="Genomic_DNA"/>
</dbReference>
<dbReference type="OrthoDB" id="5422283at2759"/>
<keyword evidence="3" id="KW-1185">Reference proteome</keyword>
<feature type="compositionally biased region" description="Basic and acidic residues" evidence="1">
    <location>
        <begin position="39"/>
        <end position="51"/>
    </location>
</feature>
<dbReference type="AlphaFoldDB" id="R8BC62"/>
<evidence type="ECO:0000256" key="1">
    <source>
        <dbReference type="SAM" id="MobiDB-lite"/>
    </source>
</evidence>
<gene>
    <name evidence="2" type="ORF">UCRPA7_7689</name>
</gene>
<feature type="compositionally biased region" description="Acidic residues" evidence="1">
    <location>
        <begin position="107"/>
        <end position="116"/>
    </location>
</feature>
<accession>R8BC62</accession>
<evidence type="ECO:0008006" key="4">
    <source>
        <dbReference type="Google" id="ProtNLM"/>
    </source>
</evidence>
<dbReference type="KEGG" id="tmn:UCRPA7_7689"/>
<sequence length="154" mass="17665">MPKGASIPDAWEDDWETQADKAEEQNEEPAPTQQASLTKAERLAQHAESNRKLWQAADAPEEFHYVSTSNNVPLATTFKPAMKVLSRKPAPRMIAKRDPVTGLEQLTIEDDKDDDDEAKKNQPTPEEIRMRQQKELEEKQRRQLHAWQRHAAAE</sequence>
<evidence type="ECO:0000313" key="2">
    <source>
        <dbReference type="EMBL" id="EON96885.1"/>
    </source>
</evidence>
<feature type="compositionally biased region" description="Basic and acidic residues" evidence="1">
    <location>
        <begin position="126"/>
        <end position="141"/>
    </location>
</feature>
<reference evidence="3" key="1">
    <citation type="journal article" date="2013" name="Genome Announc.">
        <title>Draft genome sequence of the ascomycete Phaeoacremonium aleophilum strain UCR-PA7, a causal agent of the esca disease complex in grapevines.</title>
        <authorList>
            <person name="Blanco-Ulate B."/>
            <person name="Rolshausen P."/>
            <person name="Cantu D."/>
        </authorList>
    </citation>
    <scope>NUCLEOTIDE SEQUENCE [LARGE SCALE GENOMIC DNA]</scope>
    <source>
        <strain evidence="3">UCR-PA7</strain>
    </source>
</reference>
<evidence type="ECO:0000313" key="3">
    <source>
        <dbReference type="Proteomes" id="UP000014074"/>
    </source>
</evidence>
<feature type="region of interest" description="Disordered" evidence="1">
    <location>
        <begin position="1"/>
        <end position="52"/>
    </location>
</feature>
<dbReference type="Proteomes" id="UP000014074">
    <property type="component" value="Unassembled WGS sequence"/>
</dbReference>
<name>R8BC62_PHAM7</name>
<organism evidence="2 3">
    <name type="scientific">Phaeoacremonium minimum (strain UCR-PA7)</name>
    <name type="common">Esca disease fungus</name>
    <name type="synonym">Togninia minima</name>
    <dbReference type="NCBI Taxonomy" id="1286976"/>
    <lineage>
        <taxon>Eukaryota</taxon>
        <taxon>Fungi</taxon>
        <taxon>Dikarya</taxon>
        <taxon>Ascomycota</taxon>
        <taxon>Pezizomycotina</taxon>
        <taxon>Sordariomycetes</taxon>
        <taxon>Sordariomycetidae</taxon>
        <taxon>Togniniales</taxon>
        <taxon>Togniniaceae</taxon>
        <taxon>Phaeoacremonium</taxon>
    </lineage>
</organism>
<dbReference type="HOGENOM" id="CLU_060774_1_1_1"/>
<dbReference type="eggNOG" id="ENOG502SDN7">
    <property type="taxonomic scope" value="Eukaryota"/>
</dbReference>
<proteinExistence type="predicted"/>
<protein>
    <recommendedName>
        <fullName evidence="4">SUZ domain-containing protein</fullName>
    </recommendedName>
</protein>
<feature type="region of interest" description="Disordered" evidence="1">
    <location>
        <begin position="89"/>
        <end position="154"/>
    </location>
</feature>